<dbReference type="InterPro" id="IPR023485">
    <property type="entry name" value="Ptyr_pPase"/>
</dbReference>
<proteinExistence type="inferred from homology"/>
<comment type="caution">
    <text evidence="6">The sequence shown here is derived from an EMBL/GenBank/DDBJ whole genome shotgun (WGS) entry which is preliminary data.</text>
</comment>
<feature type="domain" description="Phosphotyrosine protein phosphatase I" evidence="5">
    <location>
        <begin position="4"/>
        <end position="154"/>
    </location>
</feature>
<dbReference type="InterPro" id="IPR036196">
    <property type="entry name" value="Ptyr_pPase_sf"/>
</dbReference>
<feature type="active site" description="Proton donor" evidence="4">
    <location>
        <position position="128"/>
    </location>
</feature>
<feature type="active site" evidence="4">
    <location>
        <position position="16"/>
    </location>
</feature>
<keyword evidence="2" id="KW-0378">Hydrolase</keyword>
<dbReference type="Pfam" id="PF01451">
    <property type="entry name" value="LMWPc"/>
    <property type="match status" value="1"/>
</dbReference>
<dbReference type="SUPFAM" id="SSF52788">
    <property type="entry name" value="Phosphotyrosine protein phosphatases I"/>
    <property type="match status" value="1"/>
</dbReference>
<comment type="similarity">
    <text evidence="1">Belongs to the low molecular weight phosphotyrosine protein phosphatase family.</text>
</comment>
<evidence type="ECO:0000259" key="5">
    <source>
        <dbReference type="SMART" id="SM00226"/>
    </source>
</evidence>
<dbReference type="InterPro" id="IPR052995">
    <property type="entry name" value="LMW-PTP"/>
</dbReference>
<sequence>MDKYKILFVCLGNICRSPAAQAVMERIVAERGISDKVEVDSAGISGYHRGDLPDKRMRVHAARRGLQLTHLSRPVSHSDFERFDLIIGMDDANVDDLCDMAFSLEEEAKVVQISRFFRNYKGQDCIPDPYYGGSEGFENVLDLLDDACGTIADLIQSGELYDLGK</sequence>
<dbReference type="InterPro" id="IPR017867">
    <property type="entry name" value="Tyr_phospatase_low_mol_wt"/>
</dbReference>
<evidence type="ECO:0000313" key="7">
    <source>
        <dbReference type="Proteomes" id="UP000823598"/>
    </source>
</evidence>
<gene>
    <name evidence="6" type="ORF">IAB88_09660</name>
</gene>
<dbReference type="SMART" id="SM00226">
    <property type="entry name" value="LMWPc"/>
    <property type="match status" value="1"/>
</dbReference>
<dbReference type="Gene3D" id="3.40.50.2300">
    <property type="match status" value="1"/>
</dbReference>
<evidence type="ECO:0000256" key="2">
    <source>
        <dbReference type="ARBA" id="ARBA00022801"/>
    </source>
</evidence>
<reference evidence="6" key="1">
    <citation type="submission" date="2020-10" db="EMBL/GenBank/DDBJ databases">
        <authorList>
            <person name="Gilroy R."/>
        </authorList>
    </citation>
    <scope>NUCLEOTIDE SEQUENCE</scope>
    <source>
        <strain evidence="6">6919</strain>
    </source>
</reference>
<protein>
    <submittedName>
        <fullName evidence="6">Low molecular weight phosphotyrosine protein phosphatase</fullName>
    </submittedName>
</protein>
<organism evidence="6 7">
    <name type="scientific">Candidatus Limisoma faecipullorum</name>
    <dbReference type="NCBI Taxonomy" id="2840854"/>
    <lineage>
        <taxon>Bacteria</taxon>
        <taxon>Pseudomonadati</taxon>
        <taxon>Bacteroidota</taxon>
        <taxon>Bacteroidia</taxon>
        <taxon>Bacteroidales</taxon>
        <taxon>Candidatus Limisoma</taxon>
    </lineage>
</organism>
<evidence type="ECO:0000256" key="1">
    <source>
        <dbReference type="ARBA" id="ARBA00011063"/>
    </source>
</evidence>
<accession>A0A9D9IRC6</accession>
<keyword evidence="3" id="KW-0904">Protein phosphatase</keyword>
<dbReference type="FunFam" id="3.40.50.2300:FF:000113">
    <property type="entry name" value="Low molecular weight protein-tyrosine-phosphatase"/>
    <property type="match status" value="1"/>
</dbReference>
<reference evidence="6" key="2">
    <citation type="journal article" date="2021" name="PeerJ">
        <title>Extensive microbial diversity within the chicken gut microbiome revealed by metagenomics and culture.</title>
        <authorList>
            <person name="Gilroy R."/>
            <person name="Ravi A."/>
            <person name="Getino M."/>
            <person name="Pursley I."/>
            <person name="Horton D.L."/>
            <person name="Alikhan N.F."/>
            <person name="Baker D."/>
            <person name="Gharbi K."/>
            <person name="Hall N."/>
            <person name="Watson M."/>
            <person name="Adriaenssens E.M."/>
            <person name="Foster-Nyarko E."/>
            <person name="Jarju S."/>
            <person name="Secka A."/>
            <person name="Antonio M."/>
            <person name="Oren A."/>
            <person name="Chaudhuri R.R."/>
            <person name="La Ragione R."/>
            <person name="Hildebrand F."/>
            <person name="Pallen M.J."/>
        </authorList>
    </citation>
    <scope>NUCLEOTIDE SEQUENCE</scope>
    <source>
        <strain evidence="6">6919</strain>
    </source>
</reference>
<dbReference type="CDD" id="cd16343">
    <property type="entry name" value="LMWPTP"/>
    <property type="match status" value="1"/>
</dbReference>
<evidence type="ECO:0000313" key="6">
    <source>
        <dbReference type="EMBL" id="MBO8477237.1"/>
    </source>
</evidence>
<dbReference type="GO" id="GO:0004725">
    <property type="term" value="F:protein tyrosine phosphatase activity"/>
    <property type="evidence" value="ECO:0007669"/>
    <property type="project" value="InterPro"/>
</dbReference>
<dbReference type="AlphaFoldDB" id="A0A9D9IRC6"/>
<dbReference type="PANTHER" id="PTHR47439">
    <property type="entry name" value="LOW MOLECULAR WEIGHT PHOSPHOTYROSINE PROTEIN PHOSPHATASE-RELATED"/>
    <property type="match status" value="1"/>
</dbReference>
<dbReference type="Proteomes" id="UP000823598">
    <property type="component" value="Unassembled WGS sequence"/>
</dbReference>
<dbReference type="PRINTS" id="PR00719">
    <property type="entry name" value="LMWPTPASE"/>
</dbReference>
<dbReference type="EMBL" id="JADIMC010000115">
    <property type="protein sequence ID" value="MBO8477237.1"/>
    <property type="molecule type" value="Genomic_DNA"/>
</dbReference>
<evidence type="ECO:0000256" key="3">
    <source>
        <dbReference type="ARBA" id="ARBA00022912"/>
    </source>
</evidence>
<evidence type="ECO:0000256" key="4">
    <source>
        <dbReference type="PIRSR" id="PIRSR617867-1"/>
    </source>
</evidence>
<dbReference type="PANTHER" id="PTHR47439:SF1">
    <property type="entry name" value="ACID PHOSPHATASE"/>
    <property type="match status" value="1"/>
</dbReference>
<name>A0A9D9IRC6_9BACT</name>
<feature type="active site" description="Nucleophile" evidence="4">
    <location>
        <position position="10"/>
    </location>
</feature>